<dbReference type="Gene3D" id="3.10.129.10">
    <property type="entry name" value="Hotdog Thioesterase"/>
    <property type="match status" value="1"/>
</dbReference>
<dbReference type="CDD" id="cd03443">
    <property type="entry name" value="PaaI_thioesterase"/>
    <property type="match status" value="1"/>
</dbReference>
<accession>A0A5C3DP04</accession>
<dbReference type="SUPFAM" id="SSF54637">
    <property type="entry name" value="Thioesterase/thiol ester dehydrase-isomerase"/>
    <property type="match status" value="1"/>
</dbReference>
<dbReference type="PANTHER" id="PTHR21660:SF1">
    <property type="entry name" value="ACYL-COENZYME A THIOESTERASE 13"/>
    <property type="match status" value="1"/>
</dbReference>
<dbReference type="GO" id="GO:0047617">
    <property type="term" value="F:fatty acyl-CoA hydrolase activity"/>
    <property type="evidence" value="ECO:0007669"/>
    <property type="project" value="InterPro"/>
</dbReference>
<dbReference type="AlphaFoldDB" id="A0A5C3DP04"/>
<evidence type="ECO:0000313" key="4">
    <source>
        <dbReference type="EMBL" id="SPO19788.1"/>
    </source>
</evidence>
<dbReference type="OrthoDB" id="2831072at2759"/>
<dbReference type="InterPro" id="IPR006683">
    <property type="entry name" value="Thioestr_dom"/>
</dbReference>
<dbReference type="PANTHER" id="PTHR21660">
    <property type="entry name" value="THIOESTERASE SUPERFAMILY MEMBER-RELATED"/>
    <property type="match status" value="1"/>
</dbReference>
<dbReference type="InterPro" id="IPR039298">
    <property type="entry name" value="ACOT13"/>
</dbReference>
<feature type="domain" description="Thioesterase" evidence="3">
    <location>
        <begin position="107"/>
        <end position="185"/>
    </location>
</feature>
<evidence type="ECO:0000256" key="2">
    <source>
        <dbReference type="ARBA" id="ARBA00022801"/>
    </source>
</evidence>
<keyword evidence="2" id="KW-0378">Hydrolase</keyword>
<comment type="similarity">
    <text evidence="1">Belongs to the thioesterase PaaI family.</text>
</comment>
<evidence type="ECO:0000259" key="3">
    <source>
        <dbReference type="Pfam" id="PF03061"/>
    </source>
</evidence>
<name>A0A5C3DP04_9BASI</name>
<evidence type="ECO:0000256" key="1">
    <source>
        <dbReference type="ARBA" id="ARBA00008324"/>
    </source>
</evidence>
<dbReference type="Proteomes" id="UP000324022">
    <property type="component" value="Unassembled WGS sequence"/>
</dbReference>
<protein>
    <recommendedName>
        <fullName evidence="3">Thioesterase domain-containing protein</fullName>
    </recommendedName>
</protein>
<dbReference type="Pfam" id="PF03061">
    <property type="entry name" value="4HBT"/>
    <property type="match status" value="1"/>
</dbReference>
<organism evidence="4 5">
    <name type="scientific">Ustilago trichophora</name>
    <dbReference type="NCBI Taxonomy" id="86804"/>
    <lineage>
        <taxon>Eukaryota</taxon>
        <taxon>Fungi</taxon>
        <taxon>Dikarya</taxon>
        <taxon>Basidiomycota</taxon>
        <taxon>Ustilaginomycotina</taxon>
        <taxon>Ustilaginomycetes</taxon>
        <taxon>Ustilaginales</taxon>
        <taxon>Ustilaginaceae</taxon>
        <taxon>Ustilago</taxon>
    </lineage>
</organism>
<dbReference type="InterPro" id="IPR029069">
    <property type="entry name" value="HotDog_dom_sf"/>
</dbReference>
<sequence>MPAPLPKSLQDATQDAVDMTRNLAESPGYSSSAVDPSVTVIFVERTGLDENGQPVREAADVDDSQETARLTMKTSGNASTPTAVRKDIHVRLVLRMRVNERMDNSLGNMHGGCGATLVDNITSMVIHGHTSGVYGTPWSFLGVSQNINVFYLNACPVGSVIEMDVYSAQVGKSIAFLTADFWLVERDDGVEDDGEGPVHSGKWKRTKKTISGTHTKVDNSAQLKL</sequence>
<dbReference type="EMBL" id="OOIN01000001">
    <property type="protein sequence ID" value="SPO19788.1"/>
    <property type="molecule type" value="Genomic_DNA"/>
</dbReference>
<reference evidence="4 5" key="1">
    <citation type="submission" date="2018-03" db="EMBL/GenBank/DDBJ databases">
        <authorList>
            <person name="Guldener U."/>
        </authorList>
    </citation>
    <scope>NUCLEOTIDE SEQUENCE [LARGE SCALE GENOMIC DNA]</scope>
    <source>
        <strain evidence="4 5">NBRC100155</strain>
    </source>
</reference>
<gene>
    <name evidence="4" type="ORF">UTRI_00180_B</name>
</gene>
<proteinExistence type="inferred from homology"/>
<evidence type="ECO:0000313" key="5">
    <source>
        <dbReference type="Proteomes" id="UP000324022"/>
    </source>
</evidence>
<keyword evidence="5" id="KW-1185">Reference proteome</keyword>